<sequence>MAIGNPEINEKCTVLRQELKVWEKQFSAANGGRKAGRDDIKANATIASKYKEYNQLRDILSGKAPALEPSTSARKPKPVAEAAQTPSKRRSIPAATPKKLGNSTDNVHLAVPSSTSKLDFTPVAVRTMIGPTPQKDGIVIGLFDMLPSSAETPSKAQRTVLGSIAGNITAQTPSKKRTAPSDVDTPSTKLSRTPLSEGKRFLLDTFATPMKRKRGDEGTGTPMSERLLATPHFLRRDSHALLAAVAEEDDGEETALSPRRPAFAPWKKRTFGRSLSGMIREMKQAQEDELDRELELMREMEEEEAAGSMPPPKKSRDAEVLVRDSQAVGLGPDGFVESDHELDEEEGGDLGSLDRDGNPRKVWKKKGLKRQTKRVIMRPVRIKPKAPQGAPANDSESEAEDAVPDTQAPRPPKPAVSDDQTGDFDNEHSESEDESDYSVTSHASKRQKTQPKEAPQSAPKPALQDPAAKESLIKKTTKKISAQAHANFRKLKIKNKNSKAKGRFGRGRR</sequence>
<protein>
    <recommendedName>
        <fullName evidence="3 8">DNA replication regulator SLD2</fullName>
    </recommendedName>
</protein>
<evidence type="ECO:0000256" key="1">
    <source>
        <dbReference type="ARBA" id="ARBA00004123"/>
    </source>
</evidence>
<proteinExistence type="inferred from homology"/>
<feature type="compositionally biased region" description="Basic residues" evidence="9">
    <location>
        <begin position="487"/>
        <end position="509"/>
    </location>
</feature>
<evidence type="ECO:0000256" key="4">
    <source>
        <dbReference type="ARBA" id="ARBA00022705"/>
    </source>
</evidence>
<feature type="region of interest" description="Disordered" evidence="9">
    <location>
        <begin position="63"/>
        <end position="107"/>
    </location>
</feature>
<dbReference type="InterPro" id="IPR040203">
    <property type="entry name" value="Sld2"/>
</dbReference>
<feature type="region of interest" description="Disordered" evidence="9">
    <location>
        <begin position="297"/>
        <end position="509"/>
    </location>
</feature>
<reference evidence="10" key="1">
    <citation type="submission" date="2022-10" db="EMBL/GenBank/DDBJ databases">
        <title>Culturing micro-colonial fungi from biological soil crusts in the Mojave desert and describing Neophaeococcomyces mojavensis, and introducing the new genera and species Taxawa tesnikishii.</title>
        <authorList>
            <person name="Kurbessoian T."/>
            <person name="Stajich J.E."/>
        </authorList>
    </citation>
    <scope>NUCLEOTIDE SEQUENCE</scope>
    <source>
        <strain evidence="10">TK_1</strain>
    </source>
</reference>
<evidence type="ECO:0000256" key="8">
    <source>
        <dbReference type="RuleBase" id="RU367067"/>
    </source>
</evidence>
<comment type="function">
    <text evidence="7 8">Has a role in the initiation of DNA replication. Required at S-phase checkpoint.</text>
</comment>
<evidence type="ECO:0000313" key="11">
    <source>
        <dbReference type="Proteomes" id="UP001172684"/>
    </source>
</evidence>
<evidence type="ECO:0000256" key="2">
    <source>
        <dbReference type="ARBA" id="ARBA00007276"/>
    </source>
</evidence>
<gene>
    <name evidence="10" type="ORF">H2201_007271</name>
</gene>
<feature type="compositionally biased region" description="Basic residues" evidence="9">
    <location>
        <begin position="361"/>
        <end position="384"/>
    </location>
</feature>
<keyword evidence="6 8" id="KW-0131">Cell cycle</keyword>
<evidence type="ECO:0000256" key="9">
    <source>
        <dbReference type="SAM" id="MobiDB-lite"/>
    </source>
</evidence>
<feature type="region of interest" description="Disordered" evidence="9">
    <location>
        <begin position="163"/>
        <end position="193"/>
    </location>
</feature>
<dbReference type="InterPro" id="IPR021110">
    <property type="entry name" value="DNA_rep_checkpnt_protein"/>
</dbReference>
<dbReference type="Proteomes" id="UP001172684">
    <property type="component" value="Unassembled WGS sequence"/>
</dbReference>
<comment type="similarity">
    <text evidence="2 8">Belongs to the SLD2 family.</text>
</comment>
<name>A0ABQ9NJT5_9PEZI</name>
<evidence type="ECO:0000256" key="3">
    <source>
        <dbReference type="ARBA" id="ARBA00018363"/>
    </source>
</evidence>
<evidence type="ECO:0000256" key="5">
    <source>
        <dbReference type="ARBA" id="ARBA00023242"/>
    </source>
</evidence>
<keyword evidence="11" id="KW-1185">Reference proteome</keyword>
<keyword evidence="5 8" id="KW-0539">Nucleus</keyword>
<accession>A0ABQ9NJT5</accession>
<dbReference type="PANTHER" id="PTHR28124">
    <property type="entry name" value="DNA REPLICATION REGULATOR SLD2"/>
    <property type="match status" value="1"/>
</dbReference>
<dbReference type="EMBL" id="JAPDRL010000073">
    <property type="protein sequence ID" value="KAJ9659680.1"/>
    <property type="molecule type" value="Genomic_DNA"/>
</dbReference>
<keyword evidence="4 8" id="KW-0235">DNA replication</keyword>
<comment type="subcellular location">
    <subcellularLocation>
        <location evidence="1 8">Nucleus</location>
    </subcellularLocation>
</comment>
<evidence type="ECO:0000256" key="6">
    <source>
        <dbReference type="ARBA" id="ARBA00023306"/>
    </source>
</evidence>
<dbReference type="Pfam" id="PF11719">
    <property type="entry name" value="Drc1-Sld2"/>
    <property type="match status" value="1"/>
</dbReference>
<evidence type="ECO:0000313" key="10">
    <source>
        <dbReference type="EMBL" id="KAJ9659680.1"/>
    </source>
</evidence>
<dbReference type="PANTHER" id="PTHR28124:SF1">
    <property type="entry name" value="DNA REPLICATION REGULATOR SLD2"/>
    <property type="match status" value="1"/>
</dbReference>
<dbReference type="CDD" id="cd22289">
    <property type="entry name" value="RecQL4_SLD2_NTD"/>
    <property type="match status" value="1"/>
</dbReference>
<dbReference type="Gene3D" id="1.10.10.1460">
    <property type="match status" value="1"/>
</dbReference>
<comment type="caution">
    <text evidence="10">The sequence shown here is derived from an EMBL/GenBank/DDBJ whole genome shotgun (WGS) entry which is preliminary data.</text>
</comment>
<feature type="compositionally biased region" description="Acidic residues" evidence="9">
    <location>
        <begin position="420"/>
        <end position="436"/>
    </location>
</feature>
<feature type="compositionally biased region" description="Polar residues" evidence="9">
    <location>
        <begin position="184"/>
        <end position="193"/>
    </location>
</feature>
<organism evidence="10 11">
    <name type="scientific">Coniosporium apollinis</name>
    <dbReference type="NCBI Taxonomy" id="61459"/>
    <lineage>
        <taxon>Eukaryota</taxon>
        <taxon>Fungi</taxon>
        <taxon>Dikarya</taxon>
        <taxon>Ascomycota</taxon>
        <taxon>Pezizomycotina</taxon>
        <taxon>Dothideomycetes</taxon>
        <taxon>Dothideomycetes incertae sedis</taxon>
        <taxon>Coniosporium</taxon>
    </lineage>
</organism>
<evidence type="ECO:0000256" key="7">
    <source>
        <dbReference type="ARBA" id="ARBA00025253"/>
    </source>
</evidence>